<dbReference type="EMBL" id="CP027226">
    <property type="protein sequence ID" value="AVM42682.1"/>
    <property type="molecule type" value="Genomic_DNA"/>
</dbReference>
<evidence type="ECO:0000256" key="1">
    <source>
        <dbReference type="SAM" id="Coils"/>
    </source>
</evidence>
<dbReference type="Proteomes" id="UP000237947">
    <property type="component" value="Chromosome"/>
</dbReference>
<organism evidence="2 3">
    <name type="scientific">Fastidiosipila sanguinis</name>
    <dbReference type="NCBI Taxonomy" id="236753"/>
    <lineage>
        <taxon>Bacteria</taxon>
        <taxon>Bacillati</taxon>
        <taxon>Bacillota</taxon>
        <taxon>Clostridia</taxon>
        <taxon>Eubacteriales</taxon>
        <taxon>Oscillospiraceae</taxon>
        <taxon>Fastidiosipila</taxon>
    </lineage>
</organism>
<evidence type="ECO:0000313" key="2">
    <source>
        <dbReference type="EMBL" id="AVM42682.1"/>
    </source>
</evidence>
<dbReference type="OrthoDB" id="1690557at2"/>
<keyword evidence="1" id="KW-0175">Coiled coil</keyword>
<gene>
    <name evidence="2" type="ORF">C5Q98_05400</name>
</gene>
<keyword evidence="3" id="KW-1185">Reference proteome</keyword>
<evidence type="ECO:0000313" key="3">
    <source>
        <dbReference type="Proteomes" id="UP000237947"/>
    </source>
</evidence>
<proteinExistence type="predicted"/>
<reference evidence="3" key="1">
    <citation type="submission" date="2018-02" db="EMBL/GenBank/DDBJ databases">
        <authorList>
            <person name="Holder M.E."/>
            <person name="Ajami N.J."/>
            <person name="Petrosino J.F."/>
        </authorList>
    </citation>
    <scope>NUCLEOTIDE SEQUENCE [LARGE SCALE GENOMIC DNA]</scope>
    <source>
        <strain evidence="3">CCUG 47711</strain>
    </source>
</reference>
<evidence type="ECO:0008006" key="4">
    <source>
        <dbReference type="Google" id="ProtNLM"/>
    </source>
</evidence>
<protein>
    <recommendedName>
        <fullName evidence="4">ATPase</fullName>
    </recommendedName>
</protein>
<feature type="coiled-coil region" evidence="1">
    <location>
        <begin position="73"/>
        <end position="139"/>
    </location>
</feature>
<dbReference type="KEGG" id="fsa:C5Q98_05400"/>
<accession>A0A2S0KNR8</accession>
<name>A0A2S0KNR8_9FIRM</name>
<sequence>MAEYNNYENTDNHESEDTKDTFELLDRIENLIKDARTVPFSSNIMLNQEEVLMLLGMVKDSLPGELRQSKWLVEQSRELLETAREQADNIIDDAQHEVQQMIDEHEITQQARMYAQDTIDEANATAAEIQDAAIAYTEKRLTALENQITDVLVTIRKHKTDLHNS</sequence>
<dbReference type="AlphaFoldDB" id="A0A2S0KNR8"/>
<dbReference type="RefSeq" id="WP_106012635.1">
    <property type="nucleotide sequence ID" value="NZ_CP027226.1"/>
</dbReference>